<protein>
    <submittedName>
        <fullName evidence="1">GTP pyrophosphokinase</fullName>
        <ecNumber evidence="1">2.7.6.5</ecNumber>
    </submittedName>
</protein>
<dbReference type="Gene3D" id="1.10.287.860">
    <property type="entry name" value="Nucleotidyltransferase"/>
    <property type="match status" value="1"/>
</dbReference>
<gene>
    <name evidence="2" type="ORF">STHERMO_0468</name>
    <name evidence="1" type="ORF">STHERMO_0479</name>
</gene>
<dbReference type="SUPFAM" id="SSF81301">
    <property type="entry name" value="Nucleotidyltransferase"/>
    <property type="match status" value="1"/>
</dbReference>
<evidence type="ECO:0000313" key="2">
    <source>
        <dbReference type="EMBL" id="CAD0151399.1"/>
    </source>
</evidence>
<dbReference type="GO" id="GO:0016301">
    <property type="term" value="F:kinase activity"/>
    <property type="evidence" value="ECO:0007669"/>
    <property type="project" value="UniProtKB-KW"/>
</dbReference>
<proteinExistence type="predicted"/>
<dbReference type="InterPro" id="IPR043519">
    <property type="entry name" value="NT_sf"/>
</dbReference>
<organism evidence="1 4">
    <name type="scientific">Streptococcus thermophilus</name>
    <dbReference type="NCBI Taxonomy" id="1308"/>
    <lineage>
        <taxon>Bacteria</taxon>
        <taxon>Bacillati</taxon>
        <taxon>Bacillota</taxon>
        <taxon>Bacilli</taxon>
        <taxon>Lactobacillales</taxon>
        <taxon>Streptococcaceae</taxon>
        <taxon>Streptococcus</taxon>
    </lineage>
</organism>
<accession>A0A7U7CAS2</accession>
<dbReference type="Proteomes" id="UP000509833">
    <property type="component" value="Chromosome"/>
</dbReference>
<dbReference type="EMBL" id="LR822017">
    <property type="protein sequence ID" value="CAD0136468.1"/>
    <property type="molecule type" value="Genomic_DNA"/>
</dbReference>
<dbReference type="Proteomes" id="UP000509791">
    <property type="component" value="Chromosome"/>
</dbReference>
<sequence>METDFPDVLGNDKGTYFIEVLLRTIAQDSWASLEHQMKYKHDIKNPEMITRELKRCADELAS</sequence>
<dbReference type="GO" id="GO:0008728">
    <property type="term" value="F:GTP diphosphokinase activity"/>
    <property type="evidence" value="ECO:0007669"/>
    <property type="project" value="UniProtKB-EC"/>
</dbReference>
<keyword evidence="1" id="KW-0418">Kinase</keyword>
<dbReference type="GO" id="GO:0015970">
    <property type="term" value="P:guanosine tetraphosphate biosynthetic process"/>
    <property type="evidence" value="ECO:0007669"/>
    <property type="project" value="UniProtKB-UniPathway"/>
</dbReference>
<dbReference type="EC" id="2.7.6.5" evidence="1"/>
<dbReference type="AlphaFoldDB" id="A0A7U7CAS2"/>
<evidence type="ECO:0000313" key="1">
    <source>
        <dbReference type="EMBL" id="CAD0136468.1"/>
    </source>
</evidence>
<evidence type="ECO:0000313" key="4">
    <source>
        <dbReference type="Proteomes" id="UP000509833"/>
    </source>
</evidence>
<keyword evidence="1" id="KW-0808">Transferase</keyword>
<dbReference type="UniPathway" id="UPA00908">
    <property type="reaction ID" value="UER00884"/>
</dbReference>
<name>A0A7U7CAS2_STRTR</name>
<dbReference type="EMBL" id="LR822027">
    <property type="protein sequence ID" value="CAD0151399.1"/>
    <property type="molecule type" value="Genomic_DNA"/>
</dbReference>
<reference evidence="3 4" key="1">
    <citation type="submission" date="2020-06" db="EMBL/GenBank/DDBJ databases">
        <authorList>
            <person name="Chuat V."/>
        </authorList>
    </citation>
    <scope>NUCLEOTIDE SEQUENCE [LARGE SCALE GENOMIC DNA]</scope>
    <source>
        <strain evidence="1">STH_CIRM_336</strain>
        <strain evidence="2">STH_CIRM_998</strain>
    </source>
</reference>
<evidence type="ECO:0000313" key="3">
    <source>
        <dbReference type="Proteomes" id="UP000509791"/>
    </source>
</evidence>